<dbReference type="InterPro" id="IPR010679">
    <property type="entry name" value="DUF1254"/>
</dbReference>
<name>A0A5C6E4Y8_9BACT</name>
<feature type="domain" description="DUF1214" evidence="2">
    <location>
        <begin position="270"/>
        <end position="350"/>
    </location>
</feature>
<dbReference type="PANTHER" id="PTHR36509">
    <property type="entry name" value="BLL3101 PROTEIN"/>
    <property type="match status" value="1"/>
</dbReference>
<proteinExistence type="predicted"/>
<keyword evidence="1" id="KW-0732">Signal</keyword>
<dbReference type="AlphaFoldDB" id="A0A5C6E4Y8"/>
<dbReference type="InterPro" id="IPR010621">
    <property type="entry name" value="DUF1214"/>
</dbReference>
<reference evidence="4 5" key="1">
    <citation type="submission" date="2019-02" db="EMBL/GenBank/DDBJ databases">
        <title>Deep-cultivation of Planctomycetes and their phenomic and genomic characterization uncovers novel biology.</title>
        <authorList>
            <person name="Wiegand S."/>
            <person name="Jogler M."/>
            <person name="Boedeker C."/>
            <person name="Pinto D."/>
            <person name="Vollmers J."/>
            <person name="Rivas-Marin E."/>
            <person name="Kohn T."/>
            <person name="Peeters S.H."/>
            <person name="Heuer A."/>
            <person name="Rast P."/>
            <person name="Oberbeckmann S."/>
            <person name="Bunk B."/>
            <person name="Jeske O."/>
            <person name="Meyerdierks A."/>
            <person name="Storesund J.E."/>
            <person name="Kallscheuer N."/>
            <person name="Luecker S."/>
            <person name="Lage O.M."/>
            <person name="Pohl T."/>
            <person name="Merkel B.J."/>
            <person name="Hornburger P."/>
            <person name="Mueller R.-W."/>
            <person name="Bruemmer F."/>
            <person name="Labrenz M."/>
            <person name="Spormann A.M."/>
            <person name="Op Den Camp H."/>
            <person name="Overmann J."/>
            <person name="Amann R."/>
            <person name="Jetten M.S.M."/>
            <person name="Mascher T."/>
            <person name="Medema M.H."/>
            <person name="Devos D.P."/>
            <person name="Kaster A.-K."/>
            <person name="Ovreas L."/>
            <person name="Rohde M."/>
            <person name="Galperin M.Y."/>
            <person name="Jogler C."/>
        </authorList>
    </citation>
    <scope>NUCLEOTIDE SEQUENCE [LARGE SCALE GENOMIC DNA]</scope>
    <source>
        <strain evidence="4 5">Poly41</strain>
    </source>
</reference>
<gene>
    <name evidence="4" type="ORF">Poly41_09500</name>
</gene>
<evidence type="ECO:0000259" key="3">
    <source>
        <dbReference type="Pfam" id="PF06863"/>
    </source>
</evidence>
<feature type="chain" id="PRO_5022742247" description="DUF1214 domain-containing protein" evidence="1">
    <location>
        <begin position="45"/>
        <end position="368"/>
    </location>
</feature>
<dbReference type="SUPFAM" id="SSF160935">
    <property type="entry name" value="VPA0735-like"/>
    <property type="match status" value="1"/>
</dbReference>
<dbReference type="Gene3D" id="2.60.120.1600">
    <property type="match status" value="1"/>
</dbReference>
<protein>
    <recommendedName>
        <fullName evidence="6">DUF1214 domain-containing protein</fullName>
    </recommendedName>
</protein>
<dbReference type="PANTHER" id="PTHR36509:SF2">
    <property type="entry name" value="BLL3101 PROTEIN"/>
    <property type="match status" value="1"/>
</dbReference>
<evidence type="ECO:0000313" key="4">
    <source>
        <dbReference type="EMBL" id="TWU42651.1"/>
    </source>
</evidence>
<dbReference type="EMBL" id="SJPV01000001">
    <property type="protein sequence ID" value="TWU42651.1"/>
    <property type="molecule type" value="Genomic_DNA"/>
</dbReference>
<evidence type="ECO:0008006" key="6">
    <source>
        <dbReference type="Google" id="ProtNLM"/>
    </source>
</evidence>
<evidence type="ECO:0000259" key="2">
    <source>
        <dbReference type="Pfam" id="PF06742"/>
    </source>
</evidence>
<organism evidence="4 5">
    <name type="scientific">Novipirellula artificiosorum</name>
    <dbReference type="NCBI Taxonomy" id="2528016"/>
    <lineage>
        <taxon>Bacteria</taxon>
        <taxon>Pseudomonadati</taxon>
        <taxon>Planctomycetota</taxon>
        <taxon>Planctomycetia</taxon>
        <taxon>Pirellulales</taxon>
        <taxon>Pirellulaceae</taxon>
        <taxon>Novipirellula</taxon>
    </lineage>
</organism>
<dbReference type="Proteomes" id="UP000319143">
    <property type="component" value="Unassembled WGS sequence"/>
</dbReference>
<evidence type="ECO:0000313" key="5">
    <source>
        <dbReference type="Proteomes" id="UP000319143"/>
    </source>
</evidence>
<keyword evidence="5" id="KW-1185">Reference proteome</keyword>
<sequence length="368" mass="40725" precursor="true">MNTVMTYQPTRPATYQNLLNSMTMTTNTLTLILTVALTLTSANAQSDPAVESKTPIVVNVDNFNKAQTDFEFEGIAKLSGINQVHSNRTPTPIDKQNVIRMNRDTLYSIGVVNISKGATVTMPDSGKRYMSLMVINNDGYVNDVYYGAGSHELTMKKFETPYVGVVIRTLANPEDAADLAIAHKLQDQIQIDTGSDEPFVLPNYDKASYKATLDAILELAKGLKRYTQTFGSKADVDPVHFMIGNASAWGGLPDKDAQYVNVQPNLPVGEYEITVKDVPVKGFWSISLYNEKGYFQQNKYNAYSLNSLTAKPNSDGSYTIRFGGDPNTTENCLPIMEGWNYAVRMYEPSQAIIDGSWTFPGPPKKRSK</sequence>
<accession>A0A5C6E4Y8</accession>
<comment type="caution">
    <text evidence="4">The sequence shown here is derived from an EMBL/GenBank/DDBJ whole genome shotgun (WGS) entry which is preliminary data.</text>
</comment>
<dbReference type="Pfam" id="PF06742">
    <property type="entry name" value="DUF1214"/>
    <property type="match status" value="1"/>
</dbReference>
<feature type="domain" description="DUF1254" evidence="3">
    <location>
        <begin position="82"/>
        <end position="136"/>
    </location>
</feature>
<feature type="signal peptide" evidence="1">
    <location>
        <begin position="1"/>
        <end position="44"/>
    </location>
</feature>
<evidence type="ECO:0000256" key="1">
    <source>
        <dbReference type="SAM" id="SignalP"/>
    </source>
</evidence>
<dbReference type="Pfam" id="PF06863">
    <property type="entry name" value="DUF1254"/>
    <property type="match status" value="1"/>
</dbReference>